<comment type="caution">
    <text evidence="2">The sequence shown here is derived from an EMBL/GenBank/DDBJ whole genome shotgun (WGS) entry which is preliminary data.</text>
</comment>
<sequence length="397" mass="41612">MLQTNVEPENGGGSFSMTALMEDANATQPVAVGATSTPPPLPGSGGETFPDPLANLPEWMRLIDGVRSMHTNNGGPIRARIMEAVTKAEDQDVKDALDATLNEGTYKSNAAGPTKKAALAVLSKFCPPGVVLPEVSAAAARPRLKVATPSAAKSTSASKSSRGNLPDFPLGPEGRPLWKDVVDSVKGMATNNGGPIRQRIKEAINAAEGEPEVQEELKRAFGEGVYKSNAAGPMKNIALQVLQKFHPGYKASPRVSTRPPETASPATTPQMPAGTPTGVTPGILPQPMGTSMALPMTPQPDPNTLTITFQNMAHPFPCFPPHSLQAVLQFVNDQVRRGPAPLAISSLPSIVGIGLVVCAARHSAASGHIPLALFPRVALSSWIVIELISVHRPCITL</sequence>
<dbReference type="Proteomes" id="UP001190700">
    <property type="component" value="Unassembled WGS sequence"/>
</dbReference>
<protein>
    <submittedName>
        <fullName evidence="2">Uncharacterized protein</fullName>
    </submittedName>
</protein>
<evidence type="ECO:0000313" key="2">
    <source>
        <dbReference type="EMBL" id="KAK3261158.1"/>
    </source>
</evidence>
<feature type="compositionally biased region" description="Low complexity" evidence="1">
    <location>
        <begin position="147"/>
        <end position="161"/>
    </location>
</feature>
<dbReference type="EMBL" id="LGRX02017106">
    <property type="protein sequence ID" value="KAK3261158.1"/>
    <property type="molecule type" value="Genomic_DNA"/>
</dbReference>
<reference evidence="2 3" key="1">
    <citation type="journal article" date="2015" name="Genome Biol. Evol.">
        <title>Comparative Genomics of a Bacterivorous Green Alga Reveals Evolutionary Causalities and Consequences of Phago-Mixotrophic Mode of Nutrition.</title>
        <authorList>
            <person name="Burns J.A."/>
            <person name="Paasch A."/>
            <person name="Narechania A."/>
            <person name="Kim E."/>
        </authorList>
    </citation>
    <scope>NUCLEOTIDE SEQUENCE [LARGE SCALE GENOMIC DNA]</scope>
    <source>
        <strain evidence="2 3">PLY_AMNH</strain>
    </source>
</reference>
<dbReference type="PANTHER" id="PTHR47162:SF10">
    <property type="entry name" value="METHYL-CPG-BINDING DOMAIN-CONTAINING PROTEIN 9 ISOFORM X1"/>
    <property type="match status" value="1"/>
</dbReference>
<accession>A0AAE0FK14</accession>
<keyword evidence="3" id="KW-1185">Reference proteome</keyword>
<name>A0AAE0FK14_9CHLO</name>
<proteinExistence type="predicted"/>
<feature type="region of interest" description="Disordered" evidence="1">
    <location>
        <begin position="142"/>
        <end position="175"/>
    </location>
</feature>
<feature type="region of interest" description="Disordered" evidence="1">
    <location>
        <begin position="250"/>
        <end position="276"/>
    </location>
</feature>
<evidence type="ECO:0000313" key="3">
    <source>
        <dbReference type="Proteomes" id="UP001190700"/>
    </source>
</evidence>
<organism evidence="2 3">
    <name type="scientific">Cymbomonas tetramitiformis</name>
    <dbReference type="NCBI Taxonomy" id="36881"/>
    <lineage>
        <taxon>Eukaryota</taxon>
        <taxon>Viridiplantae</taxon>
        <taxon>Chlorophyta</taxon>
        <taxon>Pyramimonadophyceae</taxon>
        <taxon>Pyramimonadales</taxon>
        <taxon>Pyramimonadaceae</taxon>
        <taxon>Cymbomonas</taxon>
    </lineage>
</organism>
<gene>
    <name evidence="2" type="ORF">CYMTET_29924</name>
</gene>
<dbReference type="AlphaFoldDB" id="A0AAE0FK14"/>
<evidence type="ECO:0000256" key="1">
    <source>
        <dbReference type="SAM" id="MobiDB-lite"/>
    </source>
</evidence>
<dbReference type="PANTHER" id="PTHR47162">
    <property type="entry name" value="OS02G0192300 PROTEIN"/>
    <property type="match status" value="1"/>
</dbReference>